<keyword evidence="4" id="KW-0808">Transferase</keyword>
<proteinExistence type="predicted"/>
<dbReference type="GO" id="GO:0004672">
    <property type="term" value="F:protein kinase activity"/>
    <property type="evidence" value="ECO:0007669"/>
    <property type="project" value="InterPro"/>
</dbReference>
<dbReference type="GO" id="GO:0005524">
    <property type="term" value="F:ATP binding"/>
    <property type="evidence" value="ECO:0007669"/>
    <property type="project" value="UniProtKB-KW"/>
</dbReference>
<dbReference type="eggNOG" id="KOG0594">
    <property type="taxonomic scope" value="Eukaryota"/>
</dbReference>
<protein>
    <submittedName>
        <fullName evidence="4">Kinase domain protein</fullName>
    </submittedName>
</protein>
<dbReference type="Proteomes" id="UP000009168">
    <property type="component" value="Unassembled WGS sequence"/>
</dbReference>
<dbReference type="AlphaFoldDB" id="Q22KJ6"/>
<dbReference type="KEGG" id="tet:TTHERM_00312850"/>
<dbReference type="Gene3D" id="3.30.200.20">
    <property type="entry name" value="Phosphorylase Kinase, domain 1"/>
    <property type="match status" value="1"/>
</dbReference>
<gene>
    <name evidence="4" type="ORF">TTHERM_00312850</name>
</gene>
<dbReference type="InterPro" id="IPR011009">
    <property type="entry name" value="Kinase-like_dom_sf"/>
</dbReference>
<dbReference type="RefSeq" id="XP_001033466.2">
    <property type="nucleotide sequence ID" value="XM_001033466.2"/>
</dbReference>
<dbReference type="HOGENOM" id="CLU_440409_0_0_1"/>
<dbReference type="STRING" id="312017.Q22KJ6"/>
<keyword evidence="5" id="KW-1185">Reference proteome</keyword>
<dbReference type="PANTHER" id="PTHR24055">
    <property type="entry name" value="MITOGEN-ACTIVATED PROTEIN KINASE"/>
    <property type="match status" value="1"/>
</dbReference>
<dbReference type="SUPFAM" id="SSF56112">
    <property type="entry name" value="Protein kinase-like (PK-like)"/>
    <property type="match status" value="1"/>
</dbReference>
<feature type="domain" description="Protein kinase" evidence="3">
    <location>
        <begin position="1"/>
        <end position="260"/>
    </location>
</feature>
<reference evidence="5" key="1">
    <citation type="journal article" date="2006" name="PLoS Biol.">
        <title>Macronuclear genome sequence of the ciliate Tetrahymena thermophila, a model eukaryote.</title>
        <authorList>
            <person name="Eisen J.A."/>
            <person name="Coyne R.S."/>
            <person name="Wu M."/>
            <person name="Wu D."/>
            <person name="Thiagarajan M."/>
            <person name="Wortman J.R."/>
            <person name="Badger J.H."/>
            <person name="Ren Q."/>
            <person name="Amedeo P."/>
            <person name="Jones K.M."/>
            <person name="Tallon L.J."/>
            <person name="Delcher A.L."/>
            <person name="Salzberg S.L."/>
            <person name="Silva J.C."/>
            <person name="Haas B.J."/>
            <person name="Majoros W.H."/>
            <person name="Farzad M."/>
            <person name="Carlton J.M."/>
            <person name="Smith R.K. Jr."/>
            <person name="Garg J."/>
            <person name="Pearlman R.E."/>
            <person name="Karrer K.M."/>
            <person name="Sun L."/>
            <person name="Manning G."/>
            <person name="Elde N.C."/>
            <person name="Turkewitz A.P."/>
            <person name="Asai D.J."/>
            <person name="Wilkes D.E."/>
            <person name="Wang Y."/>
            <person name="Cai H."/>
            <person name="Collins K."/>
            <person name="Stewart B.A."/>
            <person name="Lee S.R."/>
            <person name="Wilamowska K."/>
            <person name="Weinberg Z."/>
            <person name="Ruzzo W.L."/>
            <person name="Wloga D."/>
            <person name="Gaertig J."/>
            <person name="Frankel J."/>
            <person name="Tsao C.-C."/>
            <person name="Gorovsky M.A."/>
            <person name="Keeling P.J."/>
            <person name="Waller R.F."/>
            <person name="Patron N.J."/>
            <person name="Cherry J.M."/>
            <person name="Stover N.A."/>
            <person name="Krieger C.J."/>
            <person name="del Toro C."/>
            <person name="Ryder H.F."/>
            <person name="Williamson S.C."/>
            <person name="Barbeau R.A."/>
            <person name="Hamilton E.P."/>
            <person name="Orias E."/>
        </authorList>
    </citation>
    <scope>NUCLEOTIDE SEQUENCE [LARGE SCALE GENOMIC DNA]</scope>
    <source>
        <strain evidence="5">SB210</strain>
    </source>
</reference>
<dbReference type="EMBL" id="GG662498">
    <property type="protein sequence ID" value="EAR85803.2"/>
    <property type="molecule type" value="Genomic_DNA"/>
</dbReference>
<evidence type="ECO:0000256" key="1">
    <source>
        <dbReference type="ARBA" id="ARBA00022741"/>
    </source>
</evidence>
<dbReference type="InterPro" id="IPR050117">
    <property type="entry name" value="MAPK"/>
</dbReference>
<dbReference type="InterPro" id="IPR000719">
    <property type="entry name" value="Prot_kinase_dom"/>
</dbReference>
<dbReference type="Pfam" id="PF00069">
    <property type="entry name" value="Pkinase"/>
    <property type="match status" value="1"/>
</dbReference>
<organism evidence="4 5">
    <name type="scientific">Tetrahymena thermophila (strain SB210)</name>
    <dbReference type="NCBI Taxonomy" id="312017"/>
    <lineage>
        <taxon>Eukaryota</taxon>
        <taxon>Sar</taxon>
        <taxon>Alveolata</taxon>
        <taxon>Ciliophora</taxon>
        <taxon>Intramacronucleata</taxon>
        <taxon>Oligohymenophorea</taxon>
        <taxon>Hymenostomatida</taxon>
        <taxon>Tetrahymenina</taxon>
        <taxon>Tetrahymenidae</taxon>
        <taxon>Tetrahymena</taxon>
    </lineage>
</organism>
<keyword evidence="2" id="KW-0067">ATP-binding</keyword>
<keyword evidence="1" id="KW-0547">Nucleotide-binding</keyword>
<dbReference type="GeneID" id="7825267"/>
<dbReference type="PROSITE" id="PS50011">
    <property type="entry name" value="PROTEIN_KINASE_DOM"/>
    <property type="match status" value="1"/>
</dbReference>
<evidence type="ECO:0000256" key="2">
    <source>
        <dbReference type="ARBA" id="ARBA00022840"/>
    </source>
</evidence>
<evidence type="ECO:0000313" key="5">
    <source>
        <dbReference type="Proteomes" id="UP000009168"/>
    </source>
</evidence>
<evidence type="ECO:0000313" key="4">
    <source>
        <dbReference type="EMBL" id="EAR85803.2"/>
    </source>
</evidence>
<evidence type="ECO:0000259" key="3">
    <source>
        <dbReference type="PROSITE" id="PS50011"/>
    </source>
</evidence>
<sequence>MKCFENNIVIADDIFLSLENGDIYLYVVEPYKDDTQHQDIVRLVDLLHFCKINRKTKLDIFINLLNCLQFLQDLDVQYIELNPKSIWIQNEQKVYLKPFNIDIEESYHLSAIQQTKAKYTAPEIFFQYNYGKKLINKLYLEAKKADIWSLGCIFCELFITEKPLFESENFNQQAIKYFEILGIPDKSEIIYIEEDIQKAIDQAILTKGELYNISYINTVILNCRTEYEKYVILNTLQFDPQIRTSLKSLLEESQIFHQEVNKFVEDQNGISQKIVQEQEKQDWWQKDIDSDSQFSQHSTYQEILERKKNNMNSFQKFQNEEKNCELSINLLNLIQFDYENLEKYIIKLKKATWFDSLKQQKIQNEQDILHTFQEESNNQLFIQAVFNICYDSSFLSFSTIISPKFSYTKSQIEFDHTVSLKFDSQKLSRAMKINPIHIELYFLFQNSPEDEVNDPKQEIKFQFADCFVDIGLLFYENILNPKQQNKSITKILKAVTNCNDEQNYDDERIKCRLNDQVNFTSINSMHNNYNSQIQQKVIGQIQANIKLSILDNGQQQSYSQRIYPTNENQSQNKSINLSQISQKRMNMNIQNEKQNKIFSTINTQNKTTRNTNNHQSQIQNTTNITDTNKNSINYIRSQILETKNKHQIQKNLSSPIQLLTQGKFYYIQQKSIIIFFQQNNL</sequence>
<accession>Q22KJ6</accession>
<keyword evidence="4" id="KW-0418">Kinase</keyword>
<dbReference type="Gene3D" id="1.10.510.10">
    <property type="entry name" value="Transferase(Phosphotransferase) domain 1"/>
    <property type="match status" value="1"/>
</dbReference>
<name>Q22KJ6_TETTS</name>
<dbReference type="InParanoid" id="Q22KJ6"/>